<feature type="transmembrane region" description="Helical" evidence="6">
    <location>
        <begin position="182"/>
        <end position="203"/>
    </location>
</feature>
<keyword evidence="8" id="KW-1185">Reference proteome</keyword>
<organism evidence="7 8">
    <name type="scientific">Cyanidium caldarium</name>
    <name type="common">Red alga</name>
    <dbReference type="NCBI Taxonomy" id="2771"/>
    <lineage>
        <taxon>Eukaryota</taxon>
        <taxon>Rhodophyta</taxon>
        <taxon>Bangiophyceae</taxon>
        <taxon>Cyanidiales</taxon>
        <taxon>Cyanidiaceae</taxon>
        <taxon>Cyanidium</taxon>
    </lineage>
</organism>
<keyword evidence="4 6" id="KW-0472">Membrane</keyword>
<evidence type="ECO:0000256" key="2">
    <source>
        <dbReference type="ARBA" id="ARBA00022692"/>
    </source>
</evidence>
<gene>
    <name evidence="7" type="ORF">CDCA_CDCA07G2089</name>
</gene>
<feature type="transmembrane region" description="Helical" evidence="6">
    <location>
        <begin position="209"/>
        <end position="227"/>
    </location>
</feature>
<comment type="caution">
    <text evidence="7">The sequence shown here is derived from an EMBL/GenBank/DDBJ whole genome shotgun (WGS) entry which is preliminary data.</text>
</comment>
<evidence type="ECO:0000256" key="6">
    <source>
        <dbReference type="SAM" id="Phobius"/>
    </source>
</evidence>
<dbReference type="GO" id="GO:0016020">
    <property type="term" value="C:membrane"/>
    <property type="evidence" value="ECO:0007669"/>
    <property type="project" value="UniProtKB-SubCell"/>
</dbReference>
<feature type="transmembrane region" description="Helical" evidence="6">
    <location>
        <begin position="319"/>
        <end position="338"/>
    </location>
</feature>
<dbReference type="NCBIfam" id="TIGR03718">
    <property type="entry name" value="R_switched_Alx"/>
    <property type="match status" value="1"/>
</dbReference>
<dbReference type="Proteomes" id="UP001301350">
    <property type="component" value="Unassembled WGS sequence"/>
</dbReference>
<dbReference type="EMBL" id="JANCYW010000007">
    <property type="protein sequence ID" value="KAK4536064.1"/>
    <property type="molecule type" value="Genomic_DNA"/>
</dbReference>
<accession>A0AAV9IUW8</accession>
<name>A0AAV9IUW8_CYACA</name>
<evidence type="ECO:0000256" key="3">
    <source>
        <dbReference type="ARBA" id="ARBA00022989"/>
    </source>
</evidence>
<evidence type="ECO:0000313" key="8">
    <source>
        <dbReference type="Proteomes" id="UP001301350"/>
    </source>
</evidence>
<proteinExistence type="predicted"/>
<evidence type="ECO:0000313" key="7">
    <source>
        <dbReference type="EMBL" id="KAK4536064.1"/>
    </source>
</evidence>
<reference evidence="7 8" key="1">
    <citation type="submission" date="2022-07" db="EMBL/GenBank/DDBJ databases">
        <title>Genome-wide signatures of adaptation to extreme environments.</title>
        <authorList>
            <person name="Cho C.H."/>
            <person name="Yoon H.S."/>
        </authorList>
    </citation>
    <scope>NUCLEOTIDE SEQUENCE [LARGE SCALE GENOMIC DNA]</scope>
    <source>
        <strain evidence="7 8">DBV 063 E5</strain>
    </source>
</reference>
<feature type="region of interest" description="Disordered" evidence="5">
    <location>
        <begin position="84"/>
        <end position="110"/>
    </location>
</feature>
<dbReference type="InterPro" id="IPR005496">
    <property type="entry name" value="Integral_membrane_TerC"/>
</dbReference>
<comment type="subcellular location">
    <subcellularLocation>
        <location evidence="1">Membrane</location>
        <topology evidence="1">Multi-pass membrane protein</topology>
    </subcellularLocation>
</comment>
<feature type="transmembrane region" description="Helical" evidence="6">
    <location>
        <begin position="120"/>
        <end position="137"/>
    </location>
</feature>
<feature type="transmembrane region" description="Helical" evidence="6">
    <location>
        <begin position="350"/>
        <end position="369"/>
    </location>
</feature>
<feature type="transmembrane region" description="Helical" evidence="6">
    <location>
        <begin position="375"/>
        <end position="395"/>
    </location>
</feature>
<sequence>MQHSAAGQCKTVSFVHCVISRHTRHACPSTGTAASRRAMSGRHELPAPAVAGVVRWSPPHRVARATRRLYRGLYGCLETETKRPTSELPLTSRDDGENTAASDGNGVLPERDVSKDWQRTVRNVALGLAVGAVMVVARGPERGIEYVTAYLVEQSLSVDNLFVFILLFRYFRVPRIAQEKALAYGIVGAGVFRGLFVFTGVALMERFRAVTLAFGLLLLASAGRLLYASVRGEDADAERAHVDADDAQRAESLWVVRWLQRVWPVSGTYRGSRFFAADSDGKWTATPLFLVLLCIEFSDVVFALDSVPACLGISRDPSVVYISNMMAIVGLRSWFFVVEDALKNFRFLEQSLAAVLGFIGAKLCASNWGYEVNTFVSLGVVLGTLLGGYGLSVLLPAERDH</sequence>
<evidence type="ECO:0000256" key="5">
    <source>
        <dbReference type="SAM" id="MobiDB-lite"/>
    </source>
</evidence>
<evidence type="ECO:0000256" key="4">
    <source>
        <dbReference type="ARBA" id="ARBA00023136"/>
    </source>
</evidence>
<protein>
    <submittedName>
        <fullName evidence="7">Uncharacterized protein</fullName>
    </submittedName>
</protein>
<keyword evidence="3 6" id="KW-1133">Transmembrane helix</keyword>
<dbReference type="PANTHER" id="PTHR30238:SF0">
    <property type="entry name" value="THYLAKOID MEMBRANE PROTEIN TERC, CHLOROPLASTIC"/>
    <property type="match status" value="1"/>
</dbReference>
<dbReference type="Pfam" id="PF03741">
    <property type="entry name" value="TerC"/>
    <property type="match status" value="1"/>
</dbReference>
<dbReference type="AlphaFoldDB" id="A0AAV9IUW8"/>
<dbReference type="InterPro" id="IPR022369">
    <property type="entry name" value="Integral_membrane_TerC_rswitch"/>
</dbReference>
<evidence type="ECO:0000256" key="1">
    <source>
        <dbReference type="ARBA" id="ARBA00004141"/>
    </source>
</evidence>
<dbReference type="PANTHER" id="PTHR30238">
    <property type="entry name" value="MEMBRANE BOUND PREDICTED REDOX MODULATOR"/>
    <property type="match status" value="1"/>
</dbReference>
<feature type="transmembrane region" description="Helical" evidence="6">
    <location>
        <begin position="149"/>
        <end position="170"/>
    </location>
</feature>
<keyword evidence="2 6" id="KW-0812">Transmembrane</keyword>